<evidence type="ECO:0000313" key="2">
    <source>
        <dbReference type="Proteomes" id="UP000176527"/>
    </source>
</evidence>
<proteinExistence type="predicted"/>
<organism evidence="1 2">
    <name type="scientific">Candidatus Daviesbacteria bacterium RIFCSPHIGHO2_12_FULL_37_11</name>
    <dbReference type="NCBI Taxonomy" id="1797777"/>
    <lineage>
        <taxon>Bacteria</taxon>
        <taxon>Candidatus Daviesiibacteriota</taxon>
    </lineage>
</organism>
<dbReference type="EMBL" id="MFDE01000038">
    <property type="protein sequence ID" value="OGE37679.1"/>
    <property type="molecule type" value="Genomic_DNA"/>
</dbReference>
<protein>
    <submittedName>
        <fullName evidence="1">Uncharacterized protein</fullName>
    </submittedName>
</protein>
<gene>
    <name evidence="1" type="ORF">A3F00_04475</name>
</gene>
<reference evidence="1 2" key="1">
    <citation type="journal article" date="2016" name="Nat. Commun.">
        <title>Thousands of microbial genomes shed light on interconnected biogeochemical processes in an aquifer system.</title>
        <authorList>
            <person name="Anantharaman K."/>
            <person name="Brown C.T."/>
            <person name="Hug L.A."/>
            <person name="Sharon I."/>
            <person name="Castelle C.J."/>
            <person name="Probst A.J."/>
            <person name="Thomas B.C."/>
            <person name="Singh A."/>
            <person name="Wilkins M.J."/>
            <person name="Karaoz U."/>
            <person name="Brodie E.L."/>
            <person name="Williams K.H."/>
            <person name="Hubbard S.S."/>
            <person name="Banfield J.F."/>
        </authorList>
    </citation>
    <scope>NUCLEOTIDE SEQUENCE [LARGE SCALE GENOMIC DNA]</scope>
</reference>
<comment type="caution">
    <text evidence="1">The sequence shown here is derived from an EMBL/GenBank/DDBJ whole genome shotgun (WGS) entry which is preliminary data.</text>
</comment>
<dbReference type="AlphaFoldDB" id="A0A1F5K9W1"/>
<sequence length="123" mass="14605">MERLWYQTEPNSEERIAEYYRLYTKVPGDFEGKQMVRVADRNAPRVEEIICGVFSEDPMEQKRRFELLSRDSIYLGFSQRYKAATAEEKHDIFSLLHLRSVQFAIVRDPEAILNDPESFRPKD</sequence>
<name>A0A1F5K9W1_9BACT</name>
<accession>A0A1F5K9W1</accession>
<dbReference type="Proteomes" id="UP000176527">
    <property type="component" value="Unassembled WGS sequence"/>
</dbReference>
<evidence type="ECO:0000313" key="1">
    <source>
        <dbReference type="EMBL" id="OGE37679.1"/>
    </source>
</evidence>